<organism evidence="2 3">
    <name type="scientific">Acinetobacter larvae</name>
    <dbReference type="NCBI Taxonomy" id="1789224"/>
    <lineage>
        <taxon>Bacteria</taxon>
        <taxon>Pseudomonadati</taxon>
        <taxon>Pseudomonadota</taxon>
        <taxon>Gammaproteobacteria</taxon>
        <taxon>Moraxellales</taxon>
        <taxon>Moraxellaceae</taxon>
        <taxon>Acinetobacter</taxon>
    </lineage>
</organism>
<dbReference type="Gene3D" id="3.40.50.2020">
    <property type="match status" value="1"/>
</dbReference>
<dbReference type="Proteomes" id="UP000093391">
    <property type="component" value="Chromosome"/>
</dbReference>
<dbReference type="STRING" id="1789224.BFG52_01980"/>
<evidence type="ECO:0008006" key="4">
    <source>
        <dbReference type="Google" id="ProtNLM"/>
    </source>
</evidence>
<dbReference type="PANTHER" id="PTHR47505:SF1">
    <property type="entry name" value="DNA UTILIZATION PROTEIN YHGH"/>
    <property type="match status" value="1"/>
</dbReference>
<evidence type="ECO:0000313" key="3">
    <source>
        <dbReference type="Proteomes" id="UP000093391"/>
    </source>
</evidence>
<reference evidence="2 3" key="1">
    <citation type="submission" date="2016-08" db="EMBL/GenBank/DDBJ databases">
        <authorList>
            <person name="Seilhamer J.J."/>
        </authorList>
    </citation>
    <scope>NUCLEOTIDE SEQUENCE [LARGE SCALE GENOMIC DNA]</scope>
    <source>
        <strain evidence="2 3">BRTC-1</strain>
    </source>
</reference>
<accession>A0A1B2LWD9</accession>
<dbReference type="PANTHER" id="PTHR47505">
    <property type="entry name" value="DNA UTILIZATION PROTEIN YHGH"/>
    <property type="match status" value="1"/>
</dbReference>
<dbReference type="InterPro" id="IPR051910">
    <property type="entry name" value="ComF/GntX_DNA_util-trans"/>
</dbReference>
<gene>
    <name evidence="2" type="ORF">BFG52_01980</name>
</gene>
<dbReference type="RefSeq" id="WP_067551923.1">
    <property type="nucleotide sequence ID" value="NZ_CP016895.1"/>
</dbReference>
<dbReference type="OrthoDB" id="9793412at2"/>
<protein>
    <recommendedName>
        <fullName evidence="4">Amidophosphoribosyltransferase</fullName>
    </recommendedName>
</protein>
<keyword evidence="3" id="KW-1185">Reference proteome</keyword>
<sequence>MIYINTSYHYAKHTLGFGCLLCQLETQATHGLCQDCWQNLPWRLQCIHKHQLSIHCIFDYQFPINRIIQKFKYLQQLQYQRILLHALYRLKPTAIDAIVAMPISKQRLIERGYNQSLYLAQRLAKHWGCAIWQPIHRHAEQRQKGLNRFERMENIQQQFYCPENPQHPYTRVLMLDDVVTTGSSLFALAQALQQLGCQQIDALCLAAAT</sequence>
<dbReference type="InterPro" id="IPR000836">
    <property type="entry name" value="PRTase_dom"/>
</dbReference>
<dbReference type="KEGG" id="ala:BFG52_01980"/>
<dbReference type="SUPFAM" id="SSF53271">
    <property type="entry name" value="PRTase-like"/>
    <property type="match status" value="1"/>
</dbReference>
<dbReference type="InterPro" id="IPR029057">
    <property type="entry name" value="PRTase-like"/>
</dbReference>
<comment type="similarity">
    <text evidence="1">Belongs to the ComF/GntX family.</text>
</comment>
<dbReference type="AlphaFoldDB" id="A0A1B2LWD9"/>
<proteinExistence type="inferred from homology"/>
<name>A0A1B2LWD9_9GAMM</name>
<dbReference type="EMBL" id="CP016895">
    <property type="protein sequence ID" value="AOA57244.1"/>
    <property type="molecule type" value="Genomic_DNA"/>
</dbReference>
<evidence type="ECO:0000256" key="1">
    <source>
        <dbReference type="ARBA" id="ARBA00008007"/>
    </source>
</evidence>
<dbReference type="CDD" id="cd06223">
    <property type="entry name" value="PRTases_typeI"/>
    <property type="match status" value="1"/>
</dbReference>
<evidence type="ECO:0000313" key="2">
    <source>
        <dbReference type="EMBL" id="AOA57244.1"/>
    </source>
</evidence>